<organism evidence="9 10">
    <name type="scientific">Paracholeplasma manati</name>
    <dbReference type="NCBI Taxonomy" id="591373"/>
    <lineage>
        <taxon>Bacteria</taxon>
        <taxon>Bacillati</taxon>
        <taxon>Mycoplasmatota</taxon>
        <taxon>Mollicutes</taxon>
        <taxon>Acholeplasmatales</taxon>
        <taxon>Acholeplasmataceae</taxon>
        <taxon>Paracholeplasma</taxon>
    </lineage>
</organism>
<accession>A0ABT2Y5R9</accession>
<dbReference type="CDD" id="cd06550">
    <property type="entry name" value="TM_ABC_iron-siderophores_like"/>
    <property type="match status" value="1"/>
</dbReference>
<dbReference type="SUPFAM" id="SSF81345">
    <property type="entry name" value="ABC transporter involved in vitamin B12 uptake, BtuC"/>
    <property type="match status" value="1"/>
</dbReference>
<keyword evidence="3" id="KW-0813">Transport</keyword>
<name>A0ABT2Y5R9_9MOLU</name>
<evidence type="ECO:0000256" key="4">
    <source>
        <dbReference type="ARBA" id="ARBA00022475"/>
    </source>
</evidence>
<evidence type="ECO:0000313" key="10">
    <source>
        <dbReference type="Proteomes" id="UP001177160"/>
    </source>
</evidence>
<evidence type="ECO:0000256" key="6">
    <source>
        <dbReference type="ARBA" id="ARBA00022989"/>
    </source>
</evidence>
<evidence type="ECO:0000256" key="2">
    <source>
        <dbReference type="ARBA" id="ARBA00007935"/>
    </source>
</evidence>
<keyword evidence="4" id="KW-1003">Cell membrane</keyword>
<evidence type="ECO:0000256" key="3">
    <source>
        <dbReference type="ARBA" id="ARBA00022448"/>
    </source>
</evidence>
<evidence type="ECO:0000313" key="9">
    <source>
        <dbReference type="EMBL" id="MCV2231793.1"/>
    </source>
</evidence>
<feature type="transmembrane region" description="Helical" evidence="8">
    <location>
        <begin position="294"/>
        <end position="311"/>
    </location>
</feature>
<feature type="transmembrane region" description="Helical" evidence="8">
    <location>
        <begin position="46"/>
        <end position="67"/>
    </location>
</feature>
<gene>
    <name evidence="9" type="ORF">N7548_03025</name>
</gene>
<evidence type="ECO:0000256" key="7">
    <source>
        <dbReference type="ARBA" id="ARBA00023136"/>
    </source>
</evidence>
<reference evidence="9" key="1">
    <citation type="submission" date="2022-09" db="EMBL/GenBank/DDBJ databases">
        <title>Novel Mycoplasma species identified in domestic and wild animals.</title>
        <authorList>
            <person name="Volokhov D.V."/>
            <person name="Furtak V.A."/>
            <person name="Zagorodnyaya T.A."/>
        </authorList>
    </citation>
    <scope>NUCLEOTIDE SEQUENCE</scope>
    <source>
        <strain evidence="9">Oakley</strain>
    </source>
</reference>
<sequence>MKKRLYLVILFALLLILSVSIGVSNIKFIDVIKLDPDTWFLLLTSRLPRTIAIILTAVGLSISGLILQTISKNKFISPSVVGVTDSAQLGILLAYLLFGTLSLTFKLVFAFGFAVLGSFVFITILNKIKLKNEIYVPLIGMMFGSIIAAIVSFLAFQFNATQFIDTIGVGSFTTKIAGNYELLYVVIPPLILAFIYMVQFNIIGIGEDFAKNLGVNYKRTMMMGLVIISMVTAAIFVVVGSIPFIGLVVPNLVSIYYGDNVKKNAIDIALFGSVFVLIGDILSRVIIYPYEIPVSLTMGVLGSIIFLYLIYRRINHAK</sequence>
<dbReference type="RefSeq" id="WP_263607946.1">
    <property type="nucleotide sequence ID" value="NZ_JAOVQM010000002.1"/>
</dbReference>
<dbReference type="PANTHER" id="PTHR30472:SF27">
    <property type="entry name" value="PETROBACTIN IMPORT SYSTEM PERMEASE PROTEIN YCLN"/>
    <property type="match status" value="1"/>
</dbReference>
<dbReference type="Pfam" id="PF01032">
    <property type="entry name" value="FecCD"/>
    <property type="match status" value="1"/>
</dbReference>
<keyword evidence="10" id="KW-1185">Reference proteome</keyword>
<evidence type="ECO:0000256" key="5">
    <source>
        <dbReference type="ARBA" id="ARBA00022692"/>
    </source>
</evidence>
<comment type="caution">
    <text evidence="9">The sequence shown here is derived from an EMBL/GenBank/DDBJ whole genome shotgun (WGS) entry which is preliminary data.</text>
</comment>
<dbReference type="PANTHER" id="PTHR30472">
    <property type="entry name" value="FERRIC ENTEROBACTIN TRANSPORT SYSTEM PERMEASE PROTEIN"/>
    <property type="match status" value="1"/>
</dbReference>
<keyword evidence="7 8" id="KW-0472">Membrane</keyword>
<keyword evidence="5 8" id="KW-0812">Transmembrane</keyword>
<dbReference type="EMBL" id="JAOVQM010000002">
    <property type="protein sequence ID" value="MCV2231793.1"/>
    <property type="molecule type" value="Genomic_DNA"/>
</dbReference>
<dbReference type="InterPro" id="IPR000522">
    <property type="entry name" value="ABC_transptr_permease_BtuC"/>
</dbReference>
<feature type="transmembrane region" description="Helical" evidence="8">
    <location>
        <begin position="268"/>
        <end position="287"/>
    </location>
</feature>
<dbReference type="Gene3D" id="1.10.3470.10">
    <property type="entry name" value="ABC transporter involved in vitamin B12 uptake, BtuC"/>
    <property type="match status" value="1"/>
</dbReference>
<evidence type="ECO:0000256" key="8">
    <source>
        <dbReference type="SAM" id="Phobius"/>
    </source>
</evidence>
<dbReference type="InterPro" id="IPR037294">
    <property type="entry name" value="ABC_BtuC-like"/>
</dbReference>
<proteinExistence type="inferred from homology"/>
<protein>
    <submittedName>
        <fullName evidence="9">Iron chelate uptake ABC transporter family permease subunit</fullName>
    </submittedName>
</protein>
<comment type="subcellular location">
    <subcellularLocation>
        <location evidence="1">Cell membrane</location>
        <topology evidence="1">Multi-pass membrane protein</topology>
    </subcellularLocation>
</comment>
<evidence type="ECO:0000256" key="1">
    <source>
        <dbReference type="ARBA" id="ARBA00004651"/>
    </source>
</evidence>
<feature type="transmembrane region" description="Helical" evidence="8">
    <location>
        <begin position="182"/>
        <end position="203"/>
    </location>
</feature>
<comment type="similarity">
    <text evidence="2">Belongs to the binding-protein-dependent transport system permease family. FecCD subfamily.</text>
</comment>
<keyword evidence="6 8" id="KW-1133">Transmembrane helix</keyword>
<feature type="transmembrane region" description="Helical" evidence="8">
    <location>
        <begin position="104"/>
        <end position="125"/>
    </location>
</feature>
<dbReference type="Proteomes" id="UP001177160">
    <property type="component" value="Unassembled WGS sequence"/>
</dbReference>
<feature type="transmembrane region" description="Helical" evidence="8">
    <location>
        <begin position="224"/>
        <end position="248"/>
    </location>
</feature>
<feature type="transmembrane region" description="Helical" evidence="8">
    <location>
        <begin position="134"/>
        <end position="156"/>
    </location>
</feature>